<dbReference type="PANTHER" id="PTHR40980">
    <property type="entry name" value="PLUG DOMAIN-CONTAINING PROTEIN"/>
    <property type="match status" value="1"/>
</dbReference>
<dbReference type="CDD" id="cd01347">
    <property type="entry name" value="ligand_gated_channel"/>
    <property type="match status" value="1"/>
</dbReference>
<evidence type="ECO:0000256" key="7">
    <source>
        <dbReference type="ARBA" id="ARBA00023237"/>
    </source>
</evidence>
<dbReference type="Pfam" id="PF07715">
    <property type="entry name" value="Plug"/>
    <property type="match status" value="1"/>
</dbReference>
<evidence type="ECO:0000256" key="3">
    <source>
        <dbReference type="ARBA" id="ARBA00022452"/>
    </source>
</evidence>
<feature type="region of interest" description="Disordered" evidence="10">
    <location>
        <begin position="250"/>
        <end position="270"/>
    </location>
</feature>
<evidence type="ECO:0000256" key="6">
    <source>
        <dbReference type="ARBA" id="ARBA00023136"/>
    </source>
</evidence>
<keyword evidence="6 8" id="KW-0472">Membrane</keyword>
<sequence>MELRKKPLAQIISVMAAFFGGAPVSHAQTDAAADGALEEIVVTGIRQSLKRSLETKRDASSIVDAINAEDIGKFPDTNVAESLQRISGVSISRESGEGKFISIRGLGPAFSPVTINGRTLTSGFTGTPSSINLFQGSGREFAFNVLPSELIAGLEVYKTPTADLVEGGVGGLVEVKTRRPLDFDDTTLAASLKGTYDEGSETTEPTGSVMYADQFADETVGVLLNGTYAKRSTTSDRYWGWGWEQGGVHDLSQPTTVDPDTGNVSNTSNPEGWYPFEDVYNNVTDSSERYGINGSLQFRPTDELEIVVDGLFTNTDAERVDYAQAVRWTAGGLTPQGNPQPALGVDVNGNPITARNRKPFRLFDSIVDANGKLISGNTGTSGVQVAPKTELTFTTTDTLALGTNATWESDQWTISGDVSYSKAESDFELKAANFIGYAPVSYTANGSAPAVYTSSANLADPTLYHFKSLDLRRLRVEDDELAFKLDADYQLDMDFVTSLEFGVRVAERNKTSNNERVDDAHSGGTGIYLNSGDLTLADFLTTTSGGSGSVISNDGSAGNFLVPVAQNVFDHFDAANATYVQRQNEFFDISEETRAAYVRLNFDQEFGDMALSGNVGVRYITTDITATGASPTSFTADRANGTVETVGDFRTVDTNYSHTLPSLNLRLDLTEELALRFGAARTLTRPNLSAMAPRAKISAGGGNVSVNVGNPDLKPFESDGYDLSLEYYFSDAGLLSGAVFYKDVGGFVFNNTLQNQQFLGQTVEFLTIAENAASAKIKGYEIGYQQAFDFLPGFWGGFGMLANYTYIDSSTEFNNGQANAGQSFAFEGLSEDTYNLTGYYEADGLSVRLSYNYRSEFLEFGKFLFSSRTIDAYGQLDLSASYDVNEDVSLTFDAVNLTDDEVRSYDGGFDDFTSVSYHNGRRFTLGVRAKF</sequence>
<dbReference type="SUPFAM" id="SSF56935">
    <property type="entry name" value="Porins"/>
    <property type="match status" value="1"/>
</dbReference>
<accession>A0A7X0JVJ2</accession>
<dbReference type="NCBIfam" id="TIGR01782">
    <property type="entry name" value="TonB-Xanth-Caul"/>
    <property type="match status" value="1"/>
</dbReference>
<keyword evidence="2 8" id="KW-0813">Transport</keyword>
<evidence type="ECO:0000256" key="2">
    <source>
        <dbReference type="ARBA" id="ARBA00022448"/>
    </source>
</evidence>
<reference evidence="14 15" key="1">
    <citation type="submission" date="2020-08" db="EMBL/GenBank/DDBJ databases">
        <title>Genomic Encyclopedia of Type Strains, Phase IV (KMG-IV): sequencing the most valuable type-strain genomes for metagenomic binning, comparative biology and taxonomic classification.</title>
        <authorList>
            <person name="Goeker M."/>
        </authorList>
    </citation>
    <scope>NUCLEOTIDE SEQUENCE [LARGE SCALE GENOMIC DNA]</scope>
    <source>
        <strain evidence="14 15">DSM 22368</strain>
    </source>
</reference>
<gene>
    <name evidence="14" type="ORF">HNR48_002818</name>
</gene>
<dbReference type="Gene3D" id="2.40.170.20">
    <property type="entry name" value="TonB-dependent receptor, beta-barrel domain"/>
    <property type="match status" value="1"/>
</dbReference>
<dbReference type="InterPro" id="IPR039426">
    <property type="entry name" value="TonB-dep_rcpt-like"/>
</dbReference>
<evidence type="ECO:0000259" key="12">
    <source>
        <dbReference type="Pfam" id="PF00593"/>
    </source>
</evidence>
<evidence type="ECO:0000256" key="5">
    <source>
        <dbReference type="ARBA" id="ARBA00023077"/>
    </source>
</evidence>
<dbReference type="InterPro" id="IPR012910">
    <property type="entry name" value="Plug_dom"/>
</dbReference>
<dbReference type="InterPro" id="IPR036942">
    <property type="entry name" value="Beta-barrel_TonB_sf"/>
</dbReference>
<keyword evidence="3 8" id="KW-1134">Transmembrane beta strand</keyword>
<evidence type="ECO:0000256" key="4">
    <source>
        <dbReference type="ARBA" id="ARBA00022692"/>
    </source>
</evidence>
<dbReference type="InterPro" id="IPR010104">
    <property type="entry name" value="TonB_rcpt_bac"/>
</dbReference>
<keyword evidence="11" id="KW-0732">Signal</keyword>
<organism evidence="14 15">
    <name type="scientific">Pseudoteredinibacter isoporae</name>
    <dbReference type="NCBI Taxonomy" id="570281"/>
    <lineage>
        <taxon>Bacteria</taxon>
        <taxon>Pseudomonadati</taxon>
        <taxon>Pseudomonadota</taxon>
        <taxon>Gammaproteobacteria</taxon>
        <taxon>Cellvibrionales</taxon>
        <taxon>Cellvibrionaceae</taxon>
        <taxon>Pseudoteredinibacter</taxon>
    </lineage>
</organism>
<dbReference type="PROSITE" id="PS52016">
    <property type="entry name" value="TONB_DEPENDENT_REC_3"/>
    <property type="match status" value="1"/>
</dbReference>
<evidence type="ECO:0000259" key="13">
    <source>
        <dbReference type="Pfam" id="PF07715"/>
    </source>
</evidence>
<feature type="domain" description="TonB-dependent receptor-like beta-barrel" evidence="12">
    <location>
        <begin position="453"/>
        <end position="897"/>
    </location>
</feature>
<proteinExistence type="inferred from homology"/>
<dbReference type="EMBL" id="JACHHT010000002">
    <property type="protein sequence ID" value="MBB6522533.1"/>
    <property type="molecule type" value="Genomic_DNA"/>
</dbReference>
<comment type="caution">
    <text evidence="14">The sequence shown here is derived from an EMBL/GenBank/DDBJ whole genome shotgun (WGS) entry which is preliminary data.</text>
</comment>
<evidence type="ECO:0000256" key="11">
    <source>
        <dbReference type="SAM" id="SignalP"/>
    </source>
</evidence>
<evidence type="ECO:0000256" key="9">
    <source>
        <dbReference type="RuleBase" id="RU003357"/>
    </source>
</evidence>
<dbReference type="InterPro" id="IPR037066">
    <property type="entry name" value="Plug_dom_sf"/>
</dbReference>
<evidence type="ECO:0000313" key="14">
    <source>
        <dbReference type="EMBL" id="MBB6522533.1"/>
    </source>
</evidence>
<keyword evidence="14" id="KW-0675">Receptor</keyword>
<dbReference type="PANTHER" id="PTHR40980:SF3">
    <property type="entry name" value="TONB-DEPENDENT RECEPTOR-LIKE BETA-BARREL DOMAIN-CONTAINING PROTEIN"/>
    <property type="match status" value="1"/>
</dbReference>
<dbReference type="RefSeq" id="WP_166845706.1">
    <property type="nucleotide sequence ID" value="NZ_JAAONY010000002.1"/>
</dbReference>
<name>A0A7X0JVJ2_9GAMM</name>
<keyword evidence="7 8" id="KW-0998">Cell outer membrane</keyword>
<dbReference type="Pfam" id="PF00593">
    <property type="entry name" value="TonB_dep_Rec_b-barrel"/>
    <property type="match status" value="1"/>
</dbReference>
<feature type="signal peptide" evidence="11">
    <location>
        <begin position="1"/>
        <end position="27"/>
    </location>
</feature>
<feature type="domain" description="TonB-dependent receptor plug" evidence="13">
    <location>
        <begin position="56"/>
        <end position="171"/>
    </location>
</feature>
<feature type="compositionally biased region" description="Polar residues" evidence="10">
    <location>
        <begin position="252"/>
        <end position="270"/>
    </location>
</feature>
<evidence type="ECO:0000256" key="10">
    <source>
        <dbReference type="SAM" id="MobiDB-lite"/>
    </source>
</evidence>
<dbReference type="InParanoid" id="A0A7X0JVJ2"/>
<dbReference type="GO" id="GO:0009279">
    <property type="term" value="C:cell outer membrane"/>
    <property type="evidence" value="ECO:0007669"/>
    <property type="project" value="UniProtKB-SubCell"/>
</dbReference>
<comment type="similarity">
    <text evidence="8 9">Belongs to the TonB-dependent receptor family.</text>
</comment>
<evidence type="ECO:0000256" key="1">
    <source>
        <dbReference type="ARBA" id="ARBA00004571"/>
    </source>
</evidence>
<dbReference type="AlphaFoldDB" id="A0A7X0JVJ2"/>
<keyword evidence="4 8" id="KW-0812">Transmembrane</keyword>
<dbReference type="Gene3D" id="2.170.130.10">
    <property type="entry name" value="TonB-dependent receptor, plug domain"/>
    <property type="match status" value="1"/>
</dbReference>
<comment type="subcellular location">
    <subcellularLocation>
        <location evidence="1 8">Cell outer membrane</location>
        <topology evidence="1 8">Multi-pass membrane protein</topology>
    </subcellularLocation>
</comment>
<evidence type="ECO:0000313" key="15">
    <source>
        <dbReference type="Proteomes" id="UP000528457"/>
    </source>
</evidence>
<keyword evidence="15" id="KW-1185">Reference proteome</keyword>
<keyword evidence="5 9" id="KW-0798">TonB box</keyword>
<dbReference type="Proteomes" id="UP000528457">
    <property type="component" value="Unassembled WGS sequence"/>
</dbReference>
<evidence type="ECO:0000256" key="8">
    <source>
        <dbReference type="PROSITE-ProRule" id="PRU01360"/>
    </source>
</evidence>
<dbReference type="InterPro" id="IPR000531">
    <property type="entry name" value="Beta-barrel_TonB"/>
</dbReference>
<feature type="chain" id="PRO_5031154992" evidence="11">
    <location>
        <begin position="28"/>
        <end position="931"/>
    </location>
</feature>
<protein>
    <submittedName>
        <fullName evidence="14">TonB-dependent receptor</fullName>
    </submittedName>
</protein>